<sequence>MPRYYNVNSSGYCIPNMLKQFHPHTGGPRWLGVP</sequence>
<reference evidence="1 2" key="1">
    <citation type="submission" date="2018-07" db="EMBL/GenBank/DDBJ databases">
        <authorList>
            <person name="Peeters C."/>
        </authorList>
    </citation>
    <scope>NUCLEOTIDE SEQUENCE [LARGE SCALE GENOMIC DNA]</scope>
    <source>
        <strain evidence="1 2">LMG 30378</strain>
    </source>
</reference>
<organism evidence="1 2">
    <name type="scientific">Achromobacter veterisilvae</name>
    <dbReference type="NCBI Taxonomy" id="2069367"/>
    <lineage>
        <taxon>Bacteria</taxon>
        <taxon>Pseudomonadati</taxon>
        <taxon>Pseudomonadota</taxon>
        <taxon>Betaproteobacteria</taxon>
        <taxon>Burkholderiales</taxon>
        <taxon>Alcaligenaceae</taxon>
        <taxon>Achromobacter</taxon>
    </lineage>
</organism>
<evidence type="ECO:0000313" key="1">
    <source>
        <dbReference type="EMBL" id="SSW70947.1"/>
    </source>
</evidence>
<dbReference type="EMBL" id="UFQC01000026">
    <property type="protein sequence ID" value="SSW70947.1"/>
    <property type="molecule type" value="Genomic_DNA"/>
</dbReference>
<protein>
    <submittedName>
        <fullName evidence="1">Uncharacterized protein</fullName>
    </submittedName>
</protein>
<proteinExistence type="predicted"/>
<name>A0A446CSW8_9BURK</name>
<dbReference type="Proteomes" id="UP000289465">
    <property type="component" value="Unassembled WGS sequence"/>
</dbReference>
<dbReference type="AlphaFoldDB" id="A0A446CSW8"/>
<evidence type="ECO:0000313" key="2">
    <source>
        <dbReference type="Proteomes" id="UP000289465"/>
    </source>
</evidence>
<accession>A0A446CSW8</accession>
<gene>
    <name evidence="1" type="ORF">AVE30378_04360</name>
</gene>